<keyword evidence="2" id="KW-1185">Reference proteome</keyword>
<sequence length="1134" mass="129208">MLSPGSSKAASCAANSLVTISKVIRCTLARAEKILYSTKIQIDSSSINPQLKMLQARSIFQRKIFEARILLSRLLVLLRWSKTMHMARNDSIVNNLFSGPEIHVQKTFYEINQYVSKSRLKSFQDTILASNQTQTPENDFQMQKNSILRLHQQFFDLFMKGVPKRIKSISKIGKHLVFVAPGEYSFILKSDKHGNLQLSSFRINVPKDFHFSKEMIISHTKLLVISTNQINMALARIDRVLHSFYLYCEFAKLVKSLCDNQANYPICCEGSTSIPPSIKIVFPPLFGSLSSFRLSIQMGKLIVSSVGTIYLPPASEDDSLYPLDTFIRVGQTYDTNVSDVSNSSDSCTACNKPTNAQILNHHQLSFVLKKDFGPPDVLLSFIRDTVLYTKLVKIWNTAIHAIRSVSFSYFDSHMIYNSKMSTFGRIEISLKKSNIITVSIDAWTGVIKLCFSDQANMGLPGMTFSCIEPEEISGLMSKVLTNFTVHKAVETVYGVKVPSNVFLKDPKLYSRYFSFAPDFSLHFHTDFGHPHVSIYDNYYNQYTSPDIVEMDSSTPISAWKLLERTLQSSKSLIFLLQTQKSLQESGIQSVRTGLMLDIILPMCRSCSLVINNHGWRLLYSHFNTFGRIKVPDLANSNKADGSNDFDVESLLMSNSISDLDDKAISEAINDYSSSQIELSTVIRGYSNLARSAQIVAQIITKLHQSRSNFFNIIMLSRRTMAIEPPYLSNSNEMILRFQNDAKNTLCLTFGKNMKYCGTCHEISFFEMNPTSIPEFQIRFLSLTPIQWMINSAIPNSNDSFALSSFINHSAIPFLKFFEIFANDKNKIINSNDMVSDNSYAIDNTSNRFVIMPLINTLMFCLVYKNKYTLTCRLKPFHSFYVFVPSTPSIFLIIPLSTVKKDLSYVQGRRYFEVSMANLEKMRDAIITFIDFYEEVVSLDYKLRGFSKAMDQVSFDFDGFHIFKIRLLISGKNFILLILNNNEASEILSKVTEHSGLDPNLLHGIHNTIKLFCTPPFCQNFENQQVQISIQKHYIYIFSLIRYLMEKINLPLSAVSKMLNSCHNEEDNYMGSISLLMNVEKSRSERFSLSFEKNPKNIAELKTRFIMNGMQPTEISSFDDLLVLINQQNTYLSVF</sequence>
<organism evidence="1 2">
    <name type="scientific">Tritrichomonas musculus</name>
    <dbReference type="NCBI Taxonomy" id="1915356"/>
    <lineage>
        <taxon>Eukaryota</taxon>
        <taxon>Metamonada</taxon>
        <taxon>Parabasalia</taxon>
        <taxon>Tritrichomonadida</taxon>
        <taxon>Tritrichomonadidae</taxon>
        <taxon>Tritrichomonas</taxon>
    </lineage>
</organism>
<comment type="caution">
    <text evidence="1">The sequence shown here is derived from an EMBL/GenBank/DDBJ whole genome shotgun (WGS) entry which is preliminary data.</text>
</comment>
<accession>A0ABR2LBD1</accession>
<name>A0ABR2LBD1_9EUKA</name>
<reference evidence="1 2" key="1">
    <citation type="submission" date="2024-04" db="EMBL/GenBank/DDBJ databases">
        <title>Tritrichomonas musculus Genome.</title>
        <authorList>
            <person name="Alves-Ferreira E."/>
            <person name="Grigg M."/>
            <person name="Lorenzi H."/>
            <person name="Galac M."/>
        </authorList>
    </citation>
    <scope>NUCLEOTIDE SEQUENCE [LARGE SCALE GENOMIC DNA]</scope>
    <source>
        <strain evidence="1 2">EAF2021</strain>
    </source>
</reference>
<dbReference type="Proteomes" id="UP001470230">
    <property type="component" value="Unassembled WGS sequence"/>
</dbReference>
<gene>
    <name evidence="1" type="ORF">M9Y10_002400</name>
</gene>
<evidence type="ECO:0000313" key="1">
    <source>
        <dbReference type="EMBL" id="KAK8900077.1"/>
    </source>
</evidence>
<evidence type="ECO:0000313" key="2">
    <source>
        <dbReference type="Proteomes" id="UP001470230"/>
    </source>
</evidence>
<dbReference type="EMBL" id="JAPFFF010000001">
    <property type="protein sequence ID" value="KAK8900077.1"/>
    <property type="molecule type" value="Genomic_DNA"/>
</dbReference>
<evidence type="ECO:0008006" key="3">
    <source>
        <dbReference type="Google" id="ProtNLM"/>
    </source>
</evidence>
<proteinExistence type="predicted"/>
<protein>
    <recommendedName>
        <fullName evidence="3">Mediator complex subunit 14</fullName>
    </recommendedName>
</protein>